<evidence type="ECO:0000256" key="3">
    <source>
        <dbReference type="ARBA" id="ARBA00022722"/>
    </source>
</evidence>
<dbReference type="CDD" id="cd09877">
    <property type="entry name" value="PIN_YacL-like"/>
    <property type="match status" value="1"/>
</dbReference>
<keyword evidence="6" id="KW-1133">Transmembrane helix</keyword>
<feature type="domain" description="TRAM" evidence="7">
    <location>
        <begin position="263"/>
        <end position="324"/>
    </location>
</feature>
<proteinExistence type="predicted"/>
<dbReference type="PANTHER" id="PTHR11603:SF147">
    <property type="entry name" value="MEMBRANE PROTEIN"/>
    <property type="match status" value="1"/>
</dbReference>
<feature type="transmembrane region" description="Helical" evidence="6">
    <location>
        <begin position="59"/>
        <end position="84"/>
    </location>
</feature>
<keyword evidence="2" id="KW-0808">Transferase</keyword>
<keyword evidence="5" id="KW-0460">Magnesium</keyword>
<accession>A0ABU3K368</accession>
<evidence type="ECO:0000256" key="6">
    <source>
        <dbReference type="SAM" id="Phobius"/>
    </source>
</evidence>
<reference evidence="8 9" key="1">
    <citation type="journal article" date="2023" name="ISME J.">
        <title>Cultivation and genomic characterization of novel and ubiquitous marine nitrite-oxidizing bacteria from the Nitrospirales.</title>
        <authorList>
            <person name="Mueller A.J."/>
            <person name="Daebeler A."/>
            <person name="Herbold C.W."/>
            <person name="Kirkegaard R.H."/>
            <person name="Daims H."/>
        </authorList>
    </citation>
    <scope>NUCLEOTIDE SEQUENCE [LARGE SCALE GENOMIC DNA]</scope>
    <source>
        <strain evidence="8 9">EB</strain>
    </source>
</reference>
<keyword evidence="9" id="KW-1185">Reference proteome</keyword>
<evidence type="ECO:0000313" key="8">
    <source>
        <dbReference type="EMBL" id="MDT7040809.1"/>
    </source>
</evidence>
<dbReference type="SMART" id="SM00670">
    <property type="entry name" value="PINc"/>
    <property type="match status" value="1"/>
</dbReference>
<dbReference type="RefSeq" id="WP_313831168.1">
    <property type="nucleotide sequence ID" value="NZ_JAQOUE010000001.1"/>
</dbReference>
<protein>
    <submittedName>
        <fullName evidence="8">TRAM domain-containing protein</fullName>
    </submittedName>
</protein>
<comment type="cofactor">
    <cofactor evidence="1">
        <name>Mg(2+)</name>
        <dbReference type="ChEBI" id="CHEBI:18420"/>
    </cofactor>
</comment>
<feature type="transmembrane region" description="Helical" evidence="6">
    <location>
        <begin position="90"/>
        <end position="111"/>
    </location>
</feature>
<dbReference type="SUPFAM" id="SSF88723">
    <property type="entry name" value="PIN domain-like"/>
    <property type="match status" value="1"/>
</dbReference>
<dbReference type="Proteomes" id="UP001250932">
    <property type="component" value="Unassembled WGS sequence"/>
</dbReference>
<dbReference type="Gene3D" id="3.40.50.1010">
    <property type="entry name" value="5'-nuclease"/>
    <property type="match status" value="1"/>
</dbReference>
<comment type="caution">
    <text evidence="8">The sequence shown here is derived from an EMBL/GenBank/DDBJ whole genome shotgun (WGS) entry which is preliminary data.</text>
</comment>
<dbReference type="InterPro" id="IPR002792">
    <property type="entry name" value="TRAM_dom"/>
</dbReference>
<keyword evidence="6" id="KW-0472">Membrane</keyword>
<dbReference type="EMBL" id="JAQOUE010000001">
    <property type="protein sequence ID" value="MDT7040809.1"/>
    <property type="molecule type" value="Genomic_DNA"/>
</dbReference>
<keyword evidence="3" id="KW-0540">Nuclease</keyword>
<dbReference type="PROSITE" id="PS50926">
    <property type="entry name" value="TRAM"/>
    <property type="match status" value="1"/>
</dbReference>
<dbReference type="InterPro" id="IPR052041">
    <property type="entry name" value="Nucleic_acid_metab_PIN/TRAM"/>
</dbReference>
<gene>
    <name evidence="8" type="ORF">PPG34_00515</name>
</gene>
<dbReference type="Pfam" id="PF01850">
    <property type="entry name" value="PIN"/>
    <property type="match status" value="1"/>
</dbReference>
<evidence type="ECO:0000313" key="9">
    <source>
        <dbReference type="Proteomes" id="UP001250932"/>
    </source>
</evidence>
<name>A0ABU3K368_9BACT</name>
<evidence type="ECO:0000256" key="4">
    <source>
        <dbReference type="ARBA" id="ARBA00022801"/>
    </source>
</evidence>
<sequence length="339" mass="36993">MVFHSLFIIGSIFAGVALGLKFGTGSFLDGLFGAGLMFCASLVLIWLEYKVFPIKPVETVGSLVGFSFGLILCGLTSLVSQHIFIHSPDVTQILTFVSLFGFCYLGTTFGFRISQMPFLKQGQKPTVPPTQIPKPKILDTSAIIDGRIADLCQTGFLEGPLIVPQFILFELHRISDSADTHKRLRGKRGLDILHTIQNTESIDVNIVHDDFPQIPDVDSKLVALAKQLEAKLITTDMNLNKVASLQGIQVLNANDVSKAIRPVVIPGESLRVFLLREGKEAGQGVAHLDDGTMVVVDHAKRWIGKYVEVVVTSVIQTSAGRMIFSSVGENTRRLQASFG</sequence>
<keyword evidence="4" id="KW-0378">Hydrolase</keyword>
<keyword evidence="6" id="KW-0812">Transmembrane</keyword>
<feature type="transmembrane region" description="Helical" evidence="6">
    <location>
        <begin position="29"/>
        <end position="47"/>
    </location>
</feature>
<evidence type="ECO:0000259" key="7">
    <source>
        <dbReference type="PROSITE" id="PS50926"/>
    </source>
</evidence>
<evidence type="ECO:0000256" key="5">
    <source>
        <dbReference type="ARBA" id="ARBA00022842"/>
    </source>
</evidence>
<organism evidence="8 9">
    <name type="scientific">Candidatus Nitronereus thalassa</name>
    <dbReference type="NCBI Taxonomy" id="3020898"/>
    <lineage>
        <taxon>Bacteria</taxon>
        <taxon>Pseudomonadati</taxon>
        <taxon>Nitrospirota</taxon>
        <taxon>Nitrospiria</taxon>
        <taxon>Nitrospirales</taxon>
        <taxon>Nitrospiraceae</taxon>
        <taxon>Candidatus Nitronereus</taxon>
    </lineage>
</organism>
<dbReference type="PANTHER" id="PTHR11603">
    <property type="entry name" value="AAA FAMILY ATPASE"/>
    <property type="match status" value="1"/>
</dbReference>
<dbReference type="Pfam" id="PF01938">
    <property type="entry name" value="TRAM"/>
    <property type="match status" value="1"/>
</dbReference>
<dbReference type="InterPro" id="IPR029060">
    <property type="entry name" value="PIN-like_dom_sf"/>
</dbReference>
<evidence type="ECO:0000256" key="2">
    <source>
        <dbReference type="ARBA" id="ARBA00022679"/>
    </source>
</evidence>
<evidence type="ECO:0000256" key="1">
    <source>
        <dbReference type="ARBA" id="ARBA00001946"/>
    </source>
</evidence>
<dbReference type="InterPro" id="IPR002716">
    <property type="entry name" value="PIN_dom"/>
</dbReference>